<name>A0ACC0DKT4_9PEZI</name>
<dbReference type="Proteomes" id="UP001497680">
    <property type="component" value="Unassembled WGS sequence"/>
</dbReference>
<dbReference type="EMBL" id="MU394281">
    <property type="protein sequence ID" value="KAI6093170.1"/>
    <property type="molecule type" value="Genomic_DNA"/>
</dbReference>
<sequence length="1546" mass="170637">MLNPERKGGLGGFGQPSIPTNNPFASAATSAPKNPFAALKDQTLQKQPNGVAPVSNPFLAKPSKPFGTPSSATPSFGAPTFGAPSFGTPSLGTPSFGTPSFGAPSRNPFGAPTASTNSATRRSTSPSSQQQKSLAKPNSFTSSNSTHQRKRSKSPPPNPFAKRSSPARNTSNIPAGLATNGNKKVAEYVQPAWPKQTERKTLPATGSKAPTNQANGKRKNDNENQRKSKFSRTSPDPDAASIRSRSTIRNEKQDATSISNGSMVPRVTGNTSAFAKAIMDQLAKDNIKPPRWPANPGSHDQRQAIERFRETHKAYRERARKSLMRADLIDDPDKRRRLDEALVFKGICEDFCPEWEKITRIVEHDIRRPEKDTDENGNLVPMPSLMVKRLARSAAGQESPLPMDVRSVAALRRTLDYLIDDLIPSDDLLSERHSFLWDRTRAIRIDFSFQKYAMTPEELKDQVYCLETIARFHVTALHILAQDGFTPGDYSEQQEIEQLGKTLMSLIEVYDDCAQQEITCENEAEFRGYYIIFNVHTPALLERISNWHGRGDDPDRIKSAICIVQIMKNIREMQGPLSPNASPGVVLETMSTFFDAVAKPDVSYTLACFTEIHFAYVRKTIVQTIKKSFSRPRFGPKDLTPAVLKQYLRTDTEEEAIEFFQKHGFQFNDGYLTLSPGPEYVDARVPHSFSRDIVERKRCGRSLPTVIHETVYDNVPEEQTEVPPSPEEESLFVSDDKDVSDDQNMSSFISGNSQDSQENQDLGSEWDSSEATTPPSSSPRPLPAMFGNHVVTMPGASVPRPSIEQSSDVGSRSPSLSSVASASTERPATPALQETSADDGPKPDTSSPNLTSVTPNVSTAQPIPAKNNPFANVSGAPSPFNILSKNGDQDAASTPTTLSTGIFSGFSSKTSEKLEHKLPTPATSAPSPLPEVESNPSDSSNKDQPQPPIPSGTPMTPSLGFNAPTPTISTSNPFSGPLSNKDESQPSVLPDASSMLQPTIDATQPAVTSTLTPTFPLNTQPTGAPTINETPPTTLQQWTTPQPQDILSKEASATTEKISLSQPSDPTTTPAYESAKREKALDDFTRWFVCGDKGLMDERLLEAAVGHALGGFWEEYQAAETAKKEKEELEKSWAAARKYREYSLGVKYFYRWHQGHRNRLRIRRMKVEREKARIWYLPENIAKRELAAQEEQERIARLAEESMIKRSRRKVDEAVRLKQTAQHEARLKQSAELEATLKQSTQLEARIKTLEDKLHRPSSSTSSADERVQSLEDALIATGIFKGVRDERAAARYAAGGDEDDDAHRESTSLRIENHRRSKHGLNPLKALPEPAKYNEGSKTAMLRARYNGAGRDKMSKNGSLRNSTFSSSYRSSLGHNGHKVSKSRSRVADPYWRYKAAGLIKMPNGEYLHESLALPMLQEGKRYHGFGNYGLPPVQTTTPDQSPPTHRYSSPPIQPDGLRSDELNSSPSSTGSRKRKRDREDEEVNIAPDATGSPNGTKRVKADEEDSVDAQTHLANIARLLKQTEDCSRRPSSRVQPTSWTKMFK</sequence>
<gene>
    <name evidence="1" type="ORF">F4821DRAFT_222309</name>
</gene>
<evidence type="ECO:0000313" key="2">
    <source>
        <dbReference type="Proteomes" id="UP001497680"/>
    </source>
</evidence>
<organism evidence="1 2">
    <name type="scientific">Hypoxylon rubiginosum</name>
    <dbReference type="NCBI Taxonomy" id="110542"/>
    <lineage>
        <taxon>Eukaryota</taxon>
        <taxon>Fungi</taxon>
        <taxon>Dikarya</taxon>
        <taxon>Ascomycota</taxon>
        <taxon>Pezizomycotina</taxon>
        <taxon>Sordariomycetes</taxon>
        <taxon>Xylariomycetidae</taxon>
        <taxon>Xylariales</taxon>
        <taxon>Hypoxylaceae</taxon>
        <taxon>Hypoxylon</taxon>
    </lineage>
</organism>
<keyword evidence="2" id="KW-1185">Reference proteome</keyword>
<proteinExistence type="predicted"/>
<accession>A0ACC0DKT4</accession>
<comment type="caution">
    <text evidence="1">The sequence shown here is derived from an EMBL/GenBank/DDBJ whole genome shotgun (WGS) entry which is preliminary data.</text>
</comment>
<protein>
    <submittedName>
        <fullName evidence="1">SAC3/GANP/Nin1/mts3/eIF-3 p25 family-domain-containing protein</fullName>
    </submittedName>
</protein>
<evidence type="ECO:0000313" key="1">
    <source>
        <dbReference type="EMBL" id="KAI6093170.1"/>
    </source>
</evidence>
<reference evidence="1 2" key="1">
    <citation type="journal article" date="2022" name="New Phytol.">
        <title>Ecological generalism drives hyperdiversity of secondary metabolite gene clusters in xylarialean endophytes.</title>
        <authorList>
            <person name="Franco M.E.E."/>
            <person name="Wisecaver J.H."/>
            <person name="Arnold A.E."/>
            <person name="Ju Y.M."/>
            <person name="Slot J.C."/>
            <person name="Ahrendt S."/>
            <person name="Moore L.P."/>
            <person name="Eastman K.E."/>
            <person name="Scott K."/>
            <person name="Konkel Z."/>
            <person name="Mondo S.J."/>
            <person name="Kuo A."/>
            <person name="Hayes R.D."/>
            <person name="Haridas S."/>
            <person name="Andreopoulos B."/>
            <person name="Riley R."/>
            <person name="LaButti K."/>
            <person name="Pangilinan J."/>
            <person name="Lipzen A."/>
            <person name="Amirebrahimi M."/>
            <person name="Yan J."/>
            <person name="Adam C."/>
            <person name="Keymanesh K."/>
            <person name="Ng V."/>
            <person name="Louie K."/>
            <person name="Northen T."/>
            <person name="Drula E."/>
            <person name="Henrissat B."/>
            <person name="Hsieh H.M."/>
            <person name="Youens-Clark K."/>
            <person name="Lutzoni F."/>
            <person name="Miadlikowska J."/>
            <person name="Eastwood D.C."/>
            <person name="Hamelin R.C."/>
            <person name="Grigoriev I.V."/>
            <person name="U'Ren J.M."/>
        </authorList>
    </citation>
    <scope>NUCLEOTIDE SEQUENCE [LARGE SCALE GENOMIC DNA]</scope>
    <source>
        <strain evidence="1 2">ER1909</strain>
    </source>
</reference>